<accession>A0AAV7VWX6</accession>
<sequence length="193" mass="22351">MGLFTPTHTFPRLREKTPRQPKKTLPRGGTKLCRDRDRQKPWKTTADPGKPNGKAATLQEKRGLSRYGVRDKGNRAGGRRCGKEGGKGSQKGTTRGTRGRKGWARNGHTEKKGRQTGERGREKTARRDILIYVKAENRENKKTIERRQTGEQGREKKARRDILSYMKTENREREKEENNKKGRQDNKDRNRTR</sequence>
<evidence type="ECO:0000313" key="3">
    <source>
        <dbReference type="Proteomes" id="UP001066276"/>
    </source>
</evidence>
<feature type="region of interest" description="Disordered" evidence="1">
    <location>
        <begin position="1"/>
        <end position="193"/>
    </location>
</feature>
<gene>
    <name evidence="2" type="ORF">NDU88_001588</name>
</gene>
<evidence type="ECO:0000313" key="2">
    <source>
        <dbReference type="EMBL" id="KAJ1206179.1"/>
    </source>
</evidence>
<dbReference type="EMBL" id="JANPWB010000002">
    <property type="protein sequence ID" value="KAJ1206179.1"/>
    <property type="molecule type" value="Genomic_DNA"/>
</dbReference>
<organism evidence="2 3">
    <name type="scientific">Pleurodeles waltl</name>
    <name type="common">Iberian ribbed newt</name>
    <dbReference type="NCBI Taxonomy" id="8319"/>
    <lineage>
        <taxon>Eukaryota</taxon>
        <taxon>Metazoa</taxon>
        <taxon>Chordata</taxon>
        <taxon>Craniata</taxon>
        <taxon>Vertebrata</taxon>
        <taxon>Euteleostomi</taxon>
        <taxon>Amphibia</taxon>
        <taxon>Batrachia</taxon>
        <taxon>Caudata</taxon>
        <taxon>Salamandroidea</taxon>
        <taxon>Salamandridae</taxon>
        <taxon>Pleurodelinae</taxon>
        <taxon>Pleurodeles</taxon>
    </lineage>
</organism>
<reference evidence="2" key="1">
    <citation type="journal article" date="2022" name="bioRxiv">
        <title>Sequencing and chromosome-scale assembly of the giantPleurodeles waltlgenome.</title>
        <authorList>
            <person name="Brown T."/>
            <person name="Elewa A."/>
            <person name="Iarovenko S."/>
            <person name="Subramanian E."/>
            <person name="Araus A.J."/>
            <person name="Petzold A."/>
            <person name="Susuki M."/>
            <person name="Suzuki K.-i.T."/>
            <person name="Hayashi T."/>
            <person name="Toyoda A."/>
            <person name="Oliveira C."/>
            <person name="Osipova E."/>
            <person name="Leigh N.D."/>
            <person name="Simon A."/>
            <person name="Yun M.H."/>
        </authorList>
    </citation>
    <scope>NUCLEOTIDE SEQUENCE</scope>
    <source>
        <strain evidence="2">20211129_DDA</strain>
        <tissue evidence="2">Liver</tissue>
    </source>
</reference>
<dbReference type="Proteomes" id="UP001066276">
    <property type="component" value="Chromosome 1_2"/>
</dbReference>
<proteinExistence type="predicted"/>
<feature type="compositionally biased region" description="Basic and acidic residues" evidence="1">
    <location>
        <begin position="59"/>
        <end position="74"/>
    </location>
</feature>
<comment type="caution">
    <text evidence="2">The sequence shown here is derived from an EMBL/GenBank/DDBJ whole genome shotgun (WGS) entry which is preliminary data.</text>
</comment>
<keyword evidence="3" id="KW-1185">Reference proteome</keyword>
<protein>
    <submittedName>
        <fullName evidence="2">Uncharacterized protein</fullName>
    </submittedName>
</protein>
<name>A0AAV7VWX6_PLEWA</name>
<evidence type="ECO:0000256" key="1">
    <source>
        <dbReference type="SAM" id="MobiDB-lite"/>
    </source>
</evidence>
<dbReference type="AlphaFoldDB" id="A0AAV7VWX6"/>
<feature type="compositionally biased region" description="Basic and acidic residues" evidence="1">
    <location>
        <begin position="107"/>
        <end position="193"/>
    </location>
</feature>